<keyword evidence="8 11" id="KW-1133">Transmembrane helix</keyword>
<organism evidence="14 15">
    <name type="scientific">Microlunatus sagamiharensis</name>
    <dbReference type="NCBI Taxonomy" id="546874"/>
    <lineage>
        <taxon>Bacteria</taxon>
        <taxon>Bacillati</taxon>
        <taxon>Actinomycetota</taxon>
        <taxon>Actinomycetes</taxon>
        <taxon>Propionibacteriales</taxon>
        <taxon>Propionibacteriaceae</taxon>
        <taxon>Microlunatus</taxon>
    </lineage>
</organism>
<dbReference type="InterPro" id="IPR004358">
    <property type="entry name" value="Sig_transdc_His_kin-like_C"/>
</dbReference>
<proteinExistence type="predicted"/>
<dbReference type="Pfam" id="PF02518">
    <property type="entry name" value="HATPase_c"/>
    <property type="match status" value="1"/>
</dbReference>
<accession>A0A1H2N9R3</accession>
<evidence type="ECO:0000256" key="4">
    <source>
        <dbReference type="ARBA" id="ARBA00022553"/>
    </source>
</evidence>
<keyword evidence="6 11" id="KW-0812">Transmembrane</keyword>
<dbReference type="AlphaFoldDB" id="A0A1H2N9R3"/>
<protein>
    <recommendedName>
        <fullName evidence="3">histidine kinase</fullName>
        <ecNumber evidence="3">2.7.13.3</ecNumber>
    </recommendedName>
</protein>
<evidence type="ECO:0000256" key="10">
    <source>
        <dbReference type="ARBA" id="ARBA00023136"/>
    </source>
</evidence>
<dbReference type="Gene3D" id="6.10.340.10">
    <property type="match status" value="1"/>
</dbReference>
<evidence type="ECO:0000259" key="13">
    <source>
        <dbReference type="PROSITE" id="PS50885"/>
    </source>
</evidence>
<dbReference type="STRING" id="546874.SAMN04488544_3568"/>
<dbReference type="PANTHER" id="PTHR45436">
    <property type="entry name" value="SENSOR HISTIDINE KINASE YKOH"/>
    <property type="match status" value="1"/>
</dbReference>
<dbReference type="Gene3D" id="3.30.565.10">
    <property type="entry name" value="Histidine kinase-like ATPase, C-terminal domain"/>
    <property type="match status" value="1"/>
</dbReference>
<keyword evidence="4" id="KW-0597">Phosphoprotein</keyword>
<dbReference type="CDD" id="cd00075">
    <property type="entry name" value="HATPase"/>
    <property type="match status" value="1"/>
</dbReference>
<dbReference type="Proteomes" id="UP000198825">
    <property type="component" value="Chromosome I"/>
</dbReference>
<evidence type="ECO:0000256" key="2">
    <source>
        <dbReference type="ARBA" id="ARBA00004236"/>
    </source>
</evidence>
<dbReference type="InterPro" id="IPR036097">
    <property type="entry name" value="HisK_dim/P_sf"/>
</dbReference>
<dbReference type="Pfam" id="PF00512">
    <property type="entry name" value="HisKA"/>
    <property type="match status" value="1"/>
</dbReference>
<dbReference type="GO" id="GO:0000155">
    <property type="term" value="F:phosphorelay sensor kinase activity"/>
    <property type="evidence" value="ECO:0007669"/>
    <property type="project" value="InterPro"/>
</dbReference>
<evidence type="ECO:0000256" key="3">
    <source>
        <dbReference type="ARBA" id="ARBA00012438"/>
    </source>
</evidence>
<dbReference type="InterPro" id="IPR003594">
    <property type="entry name" value="HATPase_dom"/>
</dbReference>
<evidence type="ECO:0000256" key="6">
    <source>
        <dbReference type="ARBA" id="ARBA00022692"/>
    </source>
</evidence>
<feature type="transmembrane region" description="Helical" evidence="11">
    <location>
        <begin position="165"/>
        <end position="186"/>
    </location>
</feature>
<evidence type="ECO:0000256" key="7">
    <source>
        <dbReference type="ARBA" id="ARBA00022777"/>
    </source>
</evidence>
<dbReference type="RefSeq" id="WP_091077500.1">
    <property type="nucleotide sequence ID" value="NZ_LT629799.1"/>
</dbReference>
<evidence type="ECO:0000256" key="1">
    <source>
        <dbReference type="ARBA" id="ARBA00000085"/>
    </source>
</evidence>
<name>A0A1H2N9R3_9ACTN</name>
<dbReference type="InterPro" id="IPR036890">
    <property type="entry name" value="HATPase_C_sf"/>
</dbReference>
<dbReference type="PRINTS" id="PR00344">
    <property type="entry name" value="BCTRLSENSOR"/>
</dbReference>
<evidence type="ECO:0000256" key="9">
    <source>
        <dbReference type="ARBA" id="ARBA00023012"/>
    </source>
</evidence>
<dbReference type="CDD" id="cd00082">
    <property type="entry name" value="HisKA"/>
    <property type="match status" value="1"/>
</dbReference>
<dbReference type="InterPro" id="IPR003660">
    <property type="entry name" value="HAMP_dom"/>
</dbReference>
<feature type="domain" description="HAMP" evidence="13">
    <location>
        <begin position="187"/>
        <end position="240"/>
    </location>
</feature>
<evidence type="ECO:0000256" key="8">
    <source>
        <dbReference type="ARBA" id="ARBA00022989"/>
    </source>
</evidence>
<dbReference type="SUPFAM" id="SSF47384">
    <property type="entry name" value="Homodimeric domain of signal transducing histidine kinase"/>
    <property type="match status" value="1"/>
</dbReference>
<reference evidence="15" key="1">
    <citation type="submission" date="2016-10" db="EMBL/GenBank/DDBJ databases">
        <authorList>
            <person name="Varghese N."/>
            <person name="Submissions S."/>
        </authorList>
    </citation>
    <scope>NUCLEOTIDE SEQUENCE [LARGE SCALE GENOMIC DNA]</scope>
    <source>
        <strain evidence="15">DSM 21743</strain>
    </source>
</reference>
<dbReference type="EMBL" id="LT629799">
    <property type="protein sequence ID" value="SDV01998.1"/>
    <property type="molecule type" value="Genomic_DNA"/>
</dbReference>
<dbReference type="SMART" id="SM00388">
    <property type="entry name" value="HisKA"/>
    <property type="match status" value="1"/>
</dbReference>
<keyword evidence="10 11" id="KW-0472">Membrane</keyword>
<sequence>MEGLWSYLRRKPLQRRVTALTVLFVLLAIIVSNLAGYVALRQTLYRASQSIALTVADDLLPEVTASMQGPGVLSPDVRQAGGVIVEVVDAQGRVVRVPGETAELVLDPQDLASAAPDGPRTRRTGVDTQGTPYVVAAVPVGTTGYALVVARPLGPVLGILATERLIVLLVVLGGTLGAAVAGIFVARAALRPVRELTAAVQTVTDTKNFQPITIKYAFGDLSVLAASFNQLLRTVTRMRERQGRLVADAGHELRTPLTSLTTNVDLLSSDLQKGHLSEAQRSQILGDVRAQLGELTDLVGDLVQLSRDDAAGAFVPLDLRDVVQAAVERVRRRAADRTFDVVLDEFHVVGDAAGLERTVTNLLDNAVKWSPAGSTIRVRLEGNRLRVADSGPGIAEADLPYVFDRFFRGSSARRTPGTGLGLSIVAKTVEDHGGTVTAGRSDDGGAEFTVQLPGVTHVDAIPAVLVPAAVG</sequence>
<dbReference type="OrthoDB" id="9786919at2"/>
<feature type="transmembrane region" description="Helical" evidence="11">
    <location>
        <begin position="130"/>
        <end position="153"/>
    </location>
</feature>
<evidence type="ECO:0000256" key="5">
    <source>
        <dbReference type="ARBA" id="ARBA00022679"/>
    </source>
</evidence>
<gene>
    <name evidence="14" type="ORF">SAMN04488544_3568</name>
</gene>
<dbReference type="InterPro" id="IPR005467">
    <property type="entry name" value="His_kinase_dom"/>
</dbReference>
<comment type="catalytic activity">
    <reaction evidence="1">
        <text>ATP + protein L-histidine = ADP + protein N-phospho-L-histidine.</text>
        <dbReference type="EC" id="2.7.13.3"/>
    </reaction>
</comment>
<dbReference type="GO" id="GO:0005886">
    <property type="term" value="C:plasma membrane"/>
    <property type="evidence" value="ECO:0007669"/>
    <property type="project" value="UniProtKB-SubCell"/>
</dbReference>
<evidence type="ECO:0000313" key="14">
    <source>
        <dbReference type="EMBL" id="SDV01998.1"/>
    </source>
</evidence>
<dbReference type="InterPro" id="IPR050428">
    <property type="entry name" value="TCS_sensor_his_kinase"/>
</dbReference>
<evidence type="ECO:0000313" key="15">
    <source>
        <dbReference type="Proteomes" id="UP000198825"/>
    </source>
</evidence>
<comment type="subcellular location">
    <subcellularLocation>
        <location evidence="2">Cell membrane</location>
    </subcellularLocation>
</comment>
<feature type="domain" description="Histidine kinase" evidence="12">
    <location>
        <begin position="248"/>
        <end position="456"/>
    </location>
</feature>
<dbReference type="PROSITE" id="PS50885">
    <property type="entry name" value="HAMP"/>
    <property type="match status" value="1"/>
</dbReference>
<evidence type="ECO:0000259" key="12">
    <source>
        <dbReference type="PROSITE" id="PS50109"/>
    </source>
</evidence>
<keyword evidence="15" id="KW-1185">Reference proteome</keyword>
<dbReference type="PROSITE" id="PS50109">
    <property type="entry name" value="HIS_KIN"/>
    <property type="match status" value="1"/>
</dbReference>
<feature type="transmembrane region" description="Helical" evidence="11">
    <location>
        <begin position="20"/>
        <end position="40"/>
    </location>
</feature>
<keyword evidence="7 14" id="KW-0418">Kinase</keyword>
<dbReference type="PANTHER" id="PTHR45436:SF5">
    <property type="entry name" value="SENSOR HISTIDINE KINASE TRCS"/>
    <property type="match status" value="1"/>
</dbReference>
<dbReference type="InterPro" id="IPR003661">
    <property type="entry name" value="HisK_dim/P_dom"/>
</dbReference>
<dbReference type="Gene3D" id="1.10.287.130">
    <property type="match status" value="1"/>
</dbReference>
<dbReference type="SMART" id="SM00387">
    <property type="entry name" value="HATPase_c"/>
    <property type="match status" value="1"/>
</dbReference>
<keyword evidence="5" id="KW-0808">Transferase</keyword>
<keyword evidence="9" id="KW-0902">Two-component regulatory system</keyword>
<dbReference type="SUPFAM" id="SSF55874">
    <property type="entry name" value="ATPase domain of HSP90 chaperone/DNA topoisomerase II/histidine kinase"/>
    <property type="match status" value="1"/>
</dbReference>
<evidence type="ECO:0000256" key="11">
    <source>
        <dbReference type="SAM" id="Phobius"/>
    </source>
</evidence>
<dbReference type="EC" id="2.7.13.3" evidence="3"/>